<evidence type="ECO:0000256" key="7">
    <source>
        <dbReference type="ARBA" id="ARBA00023098"/>
    </source>
</evidence>
<dbReference type="OrthoDB" id="1696280at2759"/>
<evidence type="ECO:0000256" key="1">
    <source>
        <dbReference type="ARBA" id="ARBA00004305"/>
    </source>
</evidence>
<evidence type="ECO:0000313" key="18">
    <source>
        <dbReference type="Proteomes" id="UP000053825"/>
    </source>
</evidence>
<evidence type="ECO:0000256" key="8">
    <source>
        <dbReference type="ARBA" id="ARBA00023128"/>
    </source>
</evidence>
<dbReference type="PANTHER" id="PTHR11941">
    <property type="entry name" value="ENOYL-COA HYDRATASE-RELATED"/>
    <property type="match status" value="1"/>
</dbReference>
<reference evidence="17 18" key="1">
    <citation type="submission" date="2015-07" db="EMBL/GenBank/DDBJ databases">
        <title>The genome of Habropoda laboriosa.</title>
        <authorList>
            <person name="Pan H."/>
            <person name="Kapheim K."/>
        </authorList>
    </citation>
    <scope>NUCLEOTIDE SEQUENCE [LARGE SCALE GENOMIC DNA]</scope>
    <source>
        <strain evidence="17">0110345459</strain>
    </source>
</reference>
<evidence type="ECO:0000256" key="10">
    <source>
        <dbReference type="ARBA" id="ARBA00050938"/>
    </source>
</evidence>
<dbReference type="GO" id="GO:0004165">
    <property type="term" value="F:delta(3)-delta(2)-enoyl-CoA isomerase activity"/>
    <property type="evidence" value="ECO:0007669"/>
    <property type="project" value="UniProtKB-EC"/>
</dbReference>
<comment type="pathway">
    <text evidence="2">Lipid metabolism; fatty acid beta-oxidation.</text>
</comment>
<evidence type="ECO:0000256" key="9">
    <source>
        <dbReference type="ARBA" id="ARBA00023235"/>
    </source>
</evidence>
<evidence type="ECO:0000256" key="16">
    <source>
        <dbReference type="ARBA" id="ARBA00083575"/>
    </source>
</evidence>
<dbReference type="InterPro" id="IPR029045">
    <property type="entry name" value="ClpP/crotonase-like_dom_sf"/>
</dbReference>
<dbReference type="Gene3D" id="6.10.250.170">
    <property type="match status" value="1"/>
</dbReference>
<dbReference type="AlphaFoldDB" id="A0A0L7QNE7"/>
<dbReference type="STRING" id="597456.A0A0L7QNE7"/>
<dbReference type="CDD" id="cd06558">
    <property type="entry name" value="crotonase-like"/>
    <property type="match status" value="1"/>
</dbReference>
<accession>A0A0L7QNE7</accession>
<dbReference type="FunFam" id="3.90.226.10:FF:000034">
    <property type="entry name" value="Enoyl-CoA delta isomerase 1"/>
    <property type="match status" value="1"/>
</dbReference>
<evidence type="ECO:0000256" key="13">
    <source>
        <dbReference type="ARBA" id="ARBA00052542"/>
    </source>
</evidence>
<comment type="catalytic activity">
    <reaction evidence="13">
        <text>(3Z)-octenoyl-CoA = (2E)-octenoyl-CoA</text>
        <dbReference type="Rhea" id="RHEA:46044"/>
        <dbReference type="ChEBI" id="CHEBI:62242"/>
        <dbReference type="ChEBI" id="CHEBI:85640"/>
    </reaction>
    <physiologicalReaction direction="left-to-right" evidence="13">
        <dbReference type="Rhea" id="RHEA:46045"/>
    </physiologicalReaction>
</comment>
<comment type="catalytic activity">
    <reaction evidence="11">
        <text>(2E)-tetradecenoyl-CoA = (3Z)-tetradecenoyl-CoA</text>
        <dbReference type="Rhea" id="RHEA:29847"/>
        <dbReference type="ChEBI" id="CHEBI:61405"/>
        <dbReference type="ChEBI" id="CHEBI:61968"/>
    </reaction>
    <physiologicalReaction direction="right-to-left" evidence="11">
        <dbReference type="Rhea" id="RHEA:29849"/>
    </physiologicalReaction>
</comment>
<dbReference type="Proteomes" id="UP000053825">
    <property type="component" value="Unassembled WGS sequence"/>
</dbReference>
<comment type="catalytic activity">
    <reaction evidence="12">
        <text>(3Z)-dodecenoyl-CoA = (2E)-dodecenoyl-CoA</text>
        <dbReference type="Rhea" id="RHEA:23716"/>
        <dbReference type="ChEBI" id="CHEBI:57330"/>
        <dbReference type="ChEBI" id="CHEBI:58543"/>
        <dbReference type="EC" id="5.3.3.8"/>
    </reaction>
    <physiologicalReaction direction="left-to-right" evidence="12">
        <dbReference type="Rhea" id="RHEA:23717"/>
    </physiologicalReaction>
</comment>
<evidence type="ECO:0000256" key="15">
    <source>
        <dbReference type="ARBA" id="ARBA00068317"/>
    </source>
</evidence>
<evidence type="ECO:0000256" key="2">
    <source>
        <dbReference type="ARBA" id="ARBA00005005"/>
    </source>
</evidence>
<evidence type="ECO:0000256" key="6">
    <source>
        <dbReference type="ARBA" id="ARBA00022990"/>
    </source>
</evidence>
<dbReference type="GO" id="GO:0006635">
    <property type="term" value="P:fatty acid beta-oxidation"/>
    <property type="evidence" value="ECO:0007669"/>
    <property type="project" value="TreeGrafter"/>
</dbReference>
<keyword evidence="8" id="KW-0496">Mitochondrion</keyword>
<dbReference type="SUPFAM" id="SSF52096">
    <property type="entry name" value="ClpP/crotonase"/>
    <property type="match status" value="1"/>
</dbReference>
<organism evidence="17 18">
    <name type="scientific">Habropoda laboriosa</name>
    <dbReference type="NCBI Taxonomy" id="597456"/>
    <lineage>
        <taxon>Eukaryota</taxon>
        <taxon>Metazoa</taxon>
        <taxon>Ecdysozoa</taxon>
        <taxon>Arthropoda</taxon>
        <taxon>Hexapoda</taxon>
        <taxon>Insecta</taxon>
        <taxon>Pterygota</taxon>
        <taxon>Neoptera</taxon>
        <taxon>Endopterygota</taxon>
        <taxon>Hymenoptera</taxon>
        <taxon>Apocrita</taxon>
        <taxon>Aculeata</taxon>
        <taxon>Apoidea</taxon>
        <taxon>Anthophila</taxon>
        <taxon>Apidae</taxon>
        <taxon>Habropoda</taxon>
    </lineage>
</organism>
<gene>
    <name evidence="17" type="ORF">WH47_08140</name>
</gene>
<keyword evidence="7" id="KW-0443">Lipid metabolism</keyword>
<keyword evidence="18" id="KW-1185">Reference proteome</keyword>
<dbReference type="Pfam" id="PF00378">
    <property type="entry name" value="ECH_1"/>
    <property type="match status" value="1"/>
</dbReference>
<name>A0A0L7QNE7_9HYME</name>
<dbReference type="GO" id="GO:0005759">
    <property type="term" value="C:mitochondrial matrix"/>
    <property type="evidence" value="ECO:0007669"/>
    <property type="project" value="UniProtKB-SubCell"/>
</dbReference>
<evidence type="ECO:0000256" key="11">
    <source>
        <dbReference type="ARBA" id="ARBA00051293"/>
    </source>
</evidence>
<comment type="function">
    <text evidence="14">Key enzyme of fatty acid beta-oxidation. Able to isomerize both 3-cis (3Z) and 3-trans (3E) double bonds into the 2-trans (2E) form in a range of enoyl-CoA species, with a preference for (3Z)-enoyl-CoAs over (3E)-enoyl-CoAs. The catalytic efficiency of this enzyme is not affected by the fatty acyl chain length.</text>
</comment>
<keyword evidence="9 17" id="KW-0413">Isomerase</keyword>
<evidence type="ECO:0000256" key="5">
    <source>
        <dbReference type="ARBA" id="ARBA00022946"/>
    </source>
</evidence>
<comment type="subcellular location">
    <subcellularLocation>
        <location evidence="1">Mitochondrion matrix</location>
    </subcellularLocation>
</comment>
<dbReference type="EMBL" id="KQ414855">
    <property type="protein sequence ID" value="KOC60150.1"/>
    <property type="molecule type" value="Genomic_DNA"/>
</dbReference>
<keyword evidence="5" id="KW-0809">Transit peptide</keyword>
<keyword evidence="6" id="KW-0007">Acetylation</keyword>
<dbReference type="PANTHER" id="PTHR11941:SF45">
    <property type="entry name" value="ENOYL-COA DELTA ISOMERASE 1, MITOCHONDRIAL"/>
    <property type="match status" value="1"/>
</dbReference>
<dbReference type="Gene3D" id="3.90.226.10">
    <property type="entry name" value="2-enoyl-CoA Hydratase, Chain A, domain 1"/>
    <property type="match status" value="1"/>
</dbReference>
<keyword evidence="4" id="KW-0276">Fatty acid metabolism</keyword>
<dbReference type="InterPro" id="IPR001753">
    <property type="entry name" value="Enoyl-CoA_hydra/iso"/>
</dbReference>
<evidence type="ECO:0000256" key="4">
    <source>
        <dbReference type="ARBA" id="ARBA00022832"/>
    </source>
</evidence>
<protein>
    <recommendedName>
        <fullName evidence="15">Enoyl-CoA delta isomerase 1, mitochondrial</fullName>
    </recommendedName>
    <alternativeName>
        <fullName evidence="16">3,2-trans-enoyl-CoA isomerase</fullName>
    </alternativeName>
</protein>
<comment type="subunit">
    <text evidence="3">Homotrimer.</text>
</comment>
<sequence length="278" mass="31452">MFAVKRIFSRIQIPLYRPYTINSKLIEVTHEDDTGIATVSMACPPVNSLNRELLNTLNTSLKNIQNQKCKGVILSSSLPNVFSAGLDIMEMYDRNEKQLTEYWHTLQDTWLTLYNLQIPIAAAINGSSPAGGCLLALSCEYRVLVEGKHTIGLNETKLGIVAPEWFRNLYIETIGYRKAEIALLRGTLFHPKEALEIGLVDELASDKANAIKKCQDYINSFKSIPSKGRLKTKMELRKRNSLWLKVNRGMDLNEFVTFAQLPEVQAGLKLYIESLKKK</sequence>
<comment type="catalytic activity">
    <reaction evidence="10">
        <text>(3Z)-decenoyl-CoA = (2E)-decenoyl-CoA</text>
        <dbReference type="Rhea" id="RHEA:77195"/>
        <dbReference type="ChEBI" id="CHEBI:61406"/>
        <dbReference type="ChEBI" id="CHEBI:195601"/>
    </reaction>
    <physiologicalReaction direction="left-to-right" evidence="10">
        <dbReference type="Rhea" id="RHEA:77196"/>
    </physiologicalReaction>
</comment>
<evidence type="ECO:0000256" key="12">
    <source>
        <dbReference type="ARBA" id="ARBA00052376"/>
    </source>
</evidence>
<evidence type="ECO:0000256" key="3">
    <source>
        <dbReference type="ARBA" id="ARBA00011233"/>
    </source>
</evidence>
<evidence type="ECO:0000313" key="17">
    <source>
        <dbReference type="EMBL" id="KOC60150.1"/>
    </source>
</evidence>
<proteinExistence type="predicted"/>
<evidence type="ECO:0000256" key="14">
    <source>
        <dbReference type="ARBA" id="ARBA00056147"/>
    </source>
</evidence>